<comment type="caution">
    <text evidence="3">The sequence shown here is derived from an EMBL/GenBank/DDBJ whole genome shotgun (WGS) entry which is preliminary data.</text>
</comment>
<accession>A0A235BXW2</accession>
<name>A0A235BXW2_UNCW3</name>
<evidence type="ECO:0000313" key="4">
    <source>
        <dbReference type="Proteomes" id="UP000215559"/>
    </source>
</evidence>
<dbReference type="Proteomes" id="UP000215559">
    <property type="component" value="Unassembled WGS sequence"/>
</dbReference>
<gene>
    <name evidence="3" type="ORF">CH330_01205</name>
</gene>
<dbReference type="Gene3D" id="2.40.160.60">
    <property type="entry name" value="Outer membrane protein transport protein (OMPP1/FadL/TodX)"/>
    <property type="match status" value="1"/>
</dbReference>
<reference evidence="3 4" key="1">
    <citation type="submission" date="2017-07" db="EMBL/GenBank/DDBJ databases">
        <title>Recovery of genomes from metagenomes via a dereplication, aggregation, and scoring strategy.</title>
        <authorList>
            <person name="Sieber C.M."/>
            <person name="Probst A.J."/>
            <person name="Sharrar A."/>
            <person name="Thomas B.C."/>
            <person name="Hess M."/>
            <person name="Tringe S.G."/>
            <person name="Banfield J.F."/>
        </authorList>
    </citation>
    <scope>NUCLEOTIDE SEQUENCE [LARGE SCALE GENOMIC DNA]</scope>
    <source>
        <strain evidence="3">JGI_Cruoil_03_51_56</strain>
    </source>
</reference>
<protein>
    <recommendedName>
        <fullName evidence="5">PorV/PorQ family protein</fullName>
    </recommendedName>
</protein>
<evidence type="ECO:0000313" key="3">
    <source>
        <dbReference type="EMBL" id="OYD16989.1"/>
    </source>
</evidence>
<keyword evidence="1" id="KW-0812">Transmembrane</keyword>
<evidence type="ECO:0000256" key="2">
    <source>
        <dbReference type="SAM" id="SignalP"/>
    </source>
</evidence>
<dbReference type="EMBL" id="NOZP01000030">
    <property type="protein sequence ID" value="OYD16989.1"/>
    <property type="molecule type" value="Genomic_DNA"/>
</dbReference>
<organism evidence="3 4">
    <name type="scientific">candidate division WOR-3 bacterium JGI_Cruoil_03_51_56</name>
    <dbReference type="NCBI Taxonomy" id="1973747"/>
    <lineage>
        <taxon>Bacteria</taxon>
        <taxon>Bacteria division WOR-3</taxon>
    </lineage>
</organism>
<feature type="transmembrane region" description="Helical" evidence="1">
    <location>
        <begin position="38"/>
        <end position="57"/>
    </location>
</feature>
<keyword evidence="2" id="KW-0732">Signal</keyword>
<proteinExistence type="predicted"/>
<evidence type="ECO:0000256" key="1">
    <source>
        <dbReference type="SAM" id="Phobius"/>
    </source>
</evidence>
<feature type="signal peptide" evidence="2">
    <location>
        <begin position="1"/>
        <end position="22"/>
    </location>
</feature>
<dbReference type="AlphaFoldDB" id="A0A235BXW2"/>
<keyword evidence="1" id="KW-1133">Transmembrane helix</keyword>
<sequence>MNSAKKICVPVLALCIVSITLATKYAGDFEELGTSARAIGMGGCVVASATGPAAIYYNPAMAGRAKHTRALFLHSEDFSGLVHHNFLGVSFPSGLQSYGLGLLHNGIPGIKLTKLKYPDKPGPNDSNPPVIDRVVSVNQFVGYINYARAISPHVAFGGNTKIIYQDLGVGSCFGMGIDFGLALTPGADIDVGLRVRNASTSPLFWTTGTRELILPRVALGFSKTFRFGKNAIGLAFEAEANSEESDLFQSFGVEYSFRKVLFVRLGTLRNNFTFGLGGRYKRFYIDYGYTSGYMPGAHGLGSAQQVSGGVEF</sequence>
<evidence type="ECO:0008006" key="5">
    <source>
        <dbReference type="Google" id="ProtNLM"/>
    </source>
</evidence>
<feature type="chain" id="PRO_5012511601" description="PorV/PorQ family protein" evidence="2">
    <location>
        <begin position="23"/>
        <end position="312"/>
    </location>
</feature>
<keyword evidence="1" id="KW-0472">Membrane</keyword>